<feature type="transmembrane region" description="Helical" evidence="2">
    <location>
        <begin position="399"/>
        <end position="422"/>
    </location>
</feature>
<evidence type="ECO:0008006" key="6">
    <source>
        <dbReference type="Google" id="ProtNLM"/>
    </source>
</evidence>
<feature type="transmembrane region" description="Helical" evidence="2">
    <location>
        <begin position="429"/>
        <end position="450"/>
    </location>
</feature>
<keyword evidence="3" id="KW-0732">Signal</keyword>
<feature type="transmembrane region" description="Helical" evidence="2">
    <location>
        <begin position="284"/>
        <end position="308"/>
    </location>
</feature>
<accession>A0ABP7HDE7</accession>
<feature type="transmembrane region" description="Helical" evidence="2">
    <location>
        <begin position="462"/>
        <end position="483"/>
    </location>
</feature>
<evidence type="ECO:0000256" key="3">
    <source>
        <dbReference type="SAM" id="SignalP"/>
    </source>
</evidence>
<name>A0ABP7HDE7_9PSEU</name>
<keyword evidence="5" id="KW-1185">Reference proteome</keyword>
<organism evidence="4 5">
    <name type="scientific">Amycolatopsis tucumanensis</name>
    <dbReference type="NCBI Taxonomy" id="401106"/>
    <lineage>
        <taxon>Bacteria</taxon>
        <taxon>Bacillati</taxon>
        <taxon>Actinomycetota</taxon>
        <taxon>Actinomycetes</taxon>
        <taxon>Pseudonocardiales</taxon>
        <taxon>Pseudonocardiaceae</taxon>
        <taxon>Amycolatopsis</taxon>
    </lineage>
</organism>
<feature type="signal peptide" evidence="3">
    <location>
        <begin position="1"/>
        <end position="28"/>
    </location>
</feature>
<evidence type="ECO:0000313" key="4">
    <source>
        <dbReference type="EMBL" id="GAA3791574.1"/>
    </source>
</evidence>
<evidence type="ECO:0000256" key="1">
    <source>
        <dbReference type="SAM" id="MobiDB-lite"/>
    </source>
</evidence>
<keyword evidence="2" id="KW-1133">Transmembrane helix</keyword>
<dbReference type="EMBL" id="BAABCM010000001">
    <property type="protein sequence ID" value="GAA3791574.1"/>
    <property type="molecule type" value="Genomic_DNA"/>
</dbReference>
<dbReference type="Proteomes" id="UP001501624">
    <property type="component" value="Unassembled WGS sequence"/>
</dbReference>
<reference evidence="5" key="1">
    <citation type="journal article" date="2019" name="Int. J. Syst. Evol. Microbiol.">
        <title>The Global Catalogue of Microorganisms (GCM) 10K type strain sequencing project: providing services to taxonomists for standard genome sequencing and annotation.</title>
        <authorList>
            <consortium name="The Broad Institute Genomics Platform"/>
            <consortium name="The Broad Institute Genome Sequencing Center for Infectious Disease"/>
            <person name="Wu L."/>
            <person name="Ma J."/>
        </authorList>
    </citation>
    <scope>NUCLEOTIDE SEQUENCE [LARGE SCALE GENOMIC DNA]</scope>
    <source>
        <strain evidence="5">JCM 17017</strain>
    </source>
</reference>
<feature type="region of interest" description="Disordered" evidence="1">
    <location>
        <begin position="540"/>
        <end position="643"/>
    </location>
</feature>
<feature type="transmembrane region" description="Helical" evidence="2">
    <location>
        <begin position="314"/>
        <end position="337"/>
    </location>
</feature>
<sequence>MRDTRALRRAAVVLGLLLALLSSATATAGAQPVDPGTIPDNLRKYVVDSPQWVTAPWMTDPACKDHGGDFSRYARSVIDDAADLYAFFQPDVIKDDHVNGLERSQAILQAYRDAAAVTVPAGYCVEMVRTWAPAAPDFKPFGFRWGDGTNTGGERHATDVTCSNTIGADNAPCGGFYVSCAGAVTQQQHQQCQAWNAFSDDYVQRVQRGRAAALAKFPDLGEDDPIWGTPSEIAQDIMDWTVETGIAGFVQFVVQGVTQLWAMFLTIVVTGLAPNLAGGSFAAVYNLVSGVALAVAFLGWLVTVATVWKQGRLQYALVGGVKAATAATLAGVGAILMQQLATECTESLLLAGGDLGKQADFTQSLAKTNPLVGLLVGLVMALCLIFALVFMVINGALTLMWALLGGIAAAGQVHPASSGWLLKWAGRGTALAWSPFVMVAVMLLAQSLMLPLEASESLLKQIVDVVQGLALVLALVASPMILWELVEFVSDRAGGAAAVGGRATGRAAAMTDRAAAASRSAVGRAVQGLQAGAEHLAQRFSGARGGGSGAPASPASLPRSEGGPVKPPSRRASKPAGETASDDARSGTGTKEPDTPPPSGSASSFRDRPSANRGRVVARNFVPPEPAEPPPAGDGGETPPPPA</sequence>
<feature type="transmembrane region" description="Helical" evidence="2">
    <location>
        <begin position="260"/>
        <end position="277"/>
    </location>
</feature>
<proteinExistence type="predicted"/>
<evidence type="ECO:0000256" key="2">
    <source>
        <dbReference type="SAM" id="Phobius"/>
    </source>
</evidence>
<feature type="compositionally biased region" description="Low complexity" evidence="1">
    <location>
        <begin position="550"/>
        <end position="560"/>
    </location>
</feature>
<keyword evidence="2" id="KW-0472">Membrane</keyword>
<protein>
    <recommendedName>
        <fullName evidence="6">TrbL/VirB6 plasmid conjugal transfer protein</fullName>
    </recommendedName>
</protein>
<feature type="compositionally biased region" description="Pro residues" evidence="1">
    <location>
        <begin position="623"/>
        <end position="643"/>
    </location>
</feature>
<comment type="caution">
    <text evidence="4">The sequence shown here is derived from an EMBL/GenBank/DDBJ whole genome shotgun (WGS) entry which is preliminary data.</text>
</comment>
<evidence type="ECO:0000313" key="5">
    <source>
        <dbReference type="Proteomes" id="UP001501624"/>
    </source>
</evidence>
<gene>
    <name evidence="4" type="ORF">GCM10022380_05200</name>
</gene>
<dbReference type="RefSeq" id="WP_237336657.1">
    <property type="nucleotide sequence ID" value="NZ_BAABCM010000001.1"/>
</dbReference>
<feature type="chain" id="PRO_5045195502" description="TrbL/VirB6 plasmid conjugal transfer protein" evidence="3">
    <location>
        <begin position="29"/>
        <end position="643"/>
    </location>
</feature>
<feature type="transmembrane region" description="Helical" evidence="2">
    <location>
        <begin position="371"/>
        <end position="393"/>
    </location>
</feature>
<keyword evidence="2" id="KW-0812">Transmembrane</keyword>